<reference evidence="2" key="1">
    <citation type="submission" date="2022-11" db="UniProtKB">
        <authorList>
            <consortium name="WormBaseParasite"/>
        </authorList>
    </citation>
    <scope>IDENTIFICATION</scope>
</reference>
<accession>A0A914RBF0</accession>
<dbReference type="AlphaFoldDB" id="A0A914RBF0"/>
<name>A0A914RBF0_PAREQ</name>
<evidence type="ECO:0000313" key="2">
    <source>
        <dbReference type="WBParaSite" id="PEQ_0000381801-mRNA-1"/>
    </source>
</evidence>
<sequence length="107" mass="11868">RSVLVPGIFTSFIKDSVTSVTGSPTQHISNCSVLASVCGVGAVLSCMPLLCFRVVTERIDVDGLEVYFPYDYVYPEQVLYMEEVKKTLDAQVMNDSVHIFLVNVSWV</sequence>
<keyword evidence="1" id="KW-1185">Reference proteome</keyword>
<organism evidence="1 2">
    <name type="scientific">Parascaris equorum</name>
    <name type="common">Equine roundworm</name>
    <dbReference type="NCBI Taxonomy" id="6256"/>
    <lineage>
        <taxon>Eukaryota</taxon>
        <taxon>Metazoa</taxon>
        <taxon>Ecdysozoa</taxon>
        <taxon>Nematoda</taxon>
        <taxon>Chromadorea</taxon>
        <taxon>Rhabditida</taxon>
        <taxon>Spirurina</taxon>
        <taxon>Ascaridomorpha</taxon>
        <taxon>Ascaridoidea</taxon>
        <taxon>Ascarididae</taxon>
        <taxon>Parascaris</taxon>
    </lineage>
</organism>
<dbReference type="WBParaSite" id="PEQ_0000381801-mRNA-1">
    <property type="protein sequence ID" value="PEQ_0000381801-mRNA-1"/>
    <property type="gene ID" value="PEQ_0000381801"/>
</dbReference>
<dbReference type="Proteomes" id="UP000887564">
    <property type="component" value="Unplaced"/>
</dbReference>
<protein>
    <submittedName>
        <fullName evidence="2">Uncharacterized protein</fullName>
    </submittedName>
</protein>
<proteinExistence type="predicted"/>
<evidence type="ECO:0000313" key="1">
    <source>
        <dbReference type="Proteomes" id="UP000887564"/>
    </source>
</evidence>